<keyword evidence="1" id="KW-0732">Signal</keyword>
<dbReference type="AlphaFoldDB" id="A0ABD2II32"/>
<feature type="signal peptide" evidence="1">
    <location>
        <begin position="1"/>
        <end position="23"/>
    </location>
</feature>
<evidence type="ECO:0000313" key="3">
    <source>
        <dbReference type="EMBL" id="KAL3072933.1"/>
    </source>
</evidence>
<reference evidence="3 4" key="1">
    <citation type="submission" date="2024-10" db="EMBL/GenBank/DDBJ databases">
        <authorList>
            <person name="Kim D."/>
        </authorList>
    </citation>
    <scope>NUCLEOTIDE SEQUENCE [LARGE SCALE GENOMIC DNA]</scope>
    <source>
        <strain evidence="3">Taebaek</strain>
    </source>
</reference>
<evidence type="ECO:0000256" key="1">
    <source>
        <dbReference type="SAM" id="SignalP"/>
    </source>
</evidence>
<comment type="caution">
    <text evidence="3">The sequence shown here is derived from an EMBL/GenBank/DDBJ whole genome shotgun (WGS) entry which is preliminary data.</text>
</comment>
<dbReference type="Proteomes" id="UP001620645">
    <property type="component" value="Unassembled WGS sequence"/>
</dbReference>
<gene>
    <name evidence="3" type="ORF">niasHS_017907</name>
</gene>
<dbReference type="PROSITE" id="PS50868">
    <property type="entry name" value="POST_SET"/>
    <property type="match status" value="1"/>
</dbReference>
<feature type="chain" id="PRO_5044839730" description="Post-SET domain-containing protein" evidence="1">
    <location>
        <begin position="24"/>
        <end position="111"/>
    </location>
</feature>
<accession>A0ABD2II32</accession>
<name>A0ABD2II32_HETSC</name>
<dbReference type="GO" id="GO:0003824">
    <property type="term" value="F:catalytic activity"/>
    <property type="evidence" value="ECO:0007669"/>
    <property type="project" value="UniProtKB-ARBA"/>
</dbReference>
<organism evidence="3 4">
    <name type="scientific">Heterodera schachtii</name>
    <name type="common">Sugarbeet cyst nematode worm</name>
    <name type="synonym">Tylenchus schachtii</name>
    <dbReference type="NCBI Taxonomy" id="97005"/>
    <lineage>
        <taxon>Eukaryota</taxon>
        <taxon>Metazoa</taxon>
        <taxon>Ecdysozoa</taxon>
        <taxon>Nematoda</taxon>
        <taxon>Chromadorea</taxon>
        <taxon>Rhabditida</taxon>
        <taxon>Tylenchina</taxon>
        <taxon>Tylenchomorpha</taxon>
        <taxon>Tylenchoidea</taxon>
        <taxon>Heteroderidae</taxon>
        <taxon>Heteroderinae</taxon>
        <taxon>Heterodera</taxon>
    </lineage>
</organism>
<evidence type="ECO:0000259" key="2">
    <source>
        <dbReference type="PROSITE" id="PS50868"/>
    </source>
</evidence>
<evidence type="ECO:0000313" key="4">
    <source>
        <dbReference type="Proteomes" id="UP001620645"/>
    </source>
</evidence>
<sequence length="111" mass="11920">MTFNLLLVLPVLAMAFAFGNCQSQTIISGSGCVYHNGWVTESGRSRPLTTNERSQLDNYRRQSQSAAAAFSAAFRPPFPFGGPINPQLNLPQMPCFCSAASCAGGVSWVDN</sequence>
<dbReference type="InterPro" id="IPR003616">
    <property type="entry name" value="Post-SET_dom"/>
</dbReference>
<protein>
    <recommendedName>
        <fullName evidence="2">Post-SET domain-containing protein</fullName>
    </recommendedName>
</protein>
<keyword evidence="4" id="KW-1185">Reference proteome</keyword>
<dbReference type="EMBL" id="JBICCN010000373">
    <property type="protein sequence ID" value="KAL3072933.1"/>
    <property type="molecule type" value="Genomic_DNA"/>
</dbReference>
<feature type="domain" description="Post-SET" evidence="2">
    <location>
        <begin position="91"/>
        <end position="107"/>
    </location>
</feature>
<proteinExistence type="predicted"/>